<dbReference type="PANTHER" id="PTHR38846">
    <property type="entry name" value="C3H1-TYPE DOMAIN-CONTAINING PROTEIN"/>
    <property type="match status" value="1"/>
</dbReference>
<organism evidence="2 3">
    <name type="scientific">Ophiobolus disseminans</name>
    <dbReference type="NCBI Taxonomy" id="1469910"/>
    <lineage>
        <taxon>Eukaryota</taxon>
        <taxon>Fungi</taxon>
        <taxon>Dikarya</taxon>
        <taxon>Ascomycota</taxon>
        <taxon>Pezizomycotina</taxon>
        <taxon>Dothideomycetes</taxon>
        <taxon>Pleosporomycetidae</taxon>
        <taxon>Pleosporales</taxon>
        <taxon>Pleosporineae</taxon>
        <taxon>Phaeosphaeriaceae</taxon>
        <taxon>Ophiobolus</taxon>
    </lineage>
</organism>
<keyword evidence="3" id="KW-1185">Reference proteome</keyword>
<reference evidence="2" key="1">
    <citation type="journal article" date="2020" name="Stud. Mycol.">
        <title>101 Dothideomycetes genomes: a test case for predicting lifestyles and emergence of pathogens.</title>
        <authorList>
            <person name="Haridas S."/>
            <person name="Albert R."/>
            <person name="Binder M."/>
            <person name="Bloem J."/>
            <person name="Labutti K."/>
            <person name="Salamov A."/>
            <person name="Andreopoulos B."/>
            <person name="Baker S."/>
            <person name="Barry K."/>
            <person name="Bills G."/>
            <person name="Bluhm B."/>
            <person name="Cannon C."/>
            <person name="Castanera R."/>
            <person name="Culley D."/>
            <person name="Daum C."/>
            <person name="Ezra D."/>
            <person name="Gonzalez J."/>
            <person name="Henrissat B."/>
            <person name="Kuo A."/>
            <person name="Liang C."/>
            <person name="Lipzen A."/>
            <person name="Lutzoni F."/>
            <person name="Magnuson J."/>
            <person name="Mondo S."/>
            <person name="Nolan M."/>
            <person name="Ohm R."/>
            <person name="Pangilinan J."/>
            <person name="Park H.-J."/>
            <person name="Ramirez L."/>
            <person name="Alfaro M."/>
            <person name="Sun H."/>
            <person name="Tritt A."/>
            <person name="Yoshinaga Y."/>
            <person name="Zwiers L.-H."/>
            <person name="Turgeon B."/>
            <person name="Goodwin S."/>
            <person name="Spatafora J."/>
            <person name="Crous P."/>
            <person name="Grigoriev I."/>
        </authorList>
    </citation>
    <scope>NUCLEOTIDE SEQUENCE</scope>
    <source>
        <strain evidence="2">CBS 113818</strain>
    </source>
</reference>
<feature type="region of interest" description="Disordered" evidence="1">
    <location>
        <begin position="1"/>
        <end position="21"/>
    </location>
</feature>
<dbReference type="AlphaFoldDB" id="A0A6A6ZE94"/>
<gene>
    <name evidence="2" type="ORF">CC86DRAFT_398966</name>
</gene>
<feature type="compositionally biased region" description="Gly residues" evidence="1">
    <location>
        <begin position="8"/>
        <end position="17"/>
    </location>
</feature>
<evidence type="ECO:0000256" key="1">
    <source>
        <dbReference type="SAM" id="MobiDB-lite"/>
    </source>
</evidence>
<protein>
    <submittedName>
        <fullName evidence="2">Uncharacterized protein</fullName>
    </submittedName>
</protein>
<dbReference type="OrthoDB" id="6105938at2759"/>
<evidence type="ECO:0000313" key="3">
    <source>
        <dbReference type="Proteomes" id="UP000799424"/>
    </source>
</evidence>
<sequence length="198" mass="22043">MARHGKRGGNGGSGGGVPLVPAVTQATSSSAVGTPSASDAGSLDTGNVYFAQFAGFEQDYDATFLANFKRLAIQEAWPKKEQKARCPDAFDAEFDLQFGTNTKKLEAWQEMCKECGITPVPPSITQCKKALRKVNINIFNFLDHRRNPELFRLIIFPNIKKLRKYTVPSRMYPLKRAKEDTFIKALLRPVLFGNKNKV</sequence>
<proteinExistence type="predicted"/>
<accession>A0A6A6ZE94</accession>
<dbReference type="EMBL" id="MU006247">
    <property type="protein sequence ID" value="KAF2819049.1"/>
    <property type="molecule type" value="Genomic_DNA"/>
</dbReference>
<evidence type="ECO:0000313" key="2">
    <source>
        <dbReference type="EMBL" id="KAF2819049.1"/>
    </source>
</evidence>
<name>A0A6A6ZE94_9PLEO</name>
<dbReference type="PANTHER" id="PTHR38846:SF1">
    <property type="entry name" value="C3H1-TYPE DOMAIN-CONTAINING PROTEIN"/>
    <property type="match status" value="1"/>
</dbReference>
<dbReference type="Proteomes" id="UP000799424">
    <property type="component" value="Unassembled WGS sequence"/>
</dbReference>